<proteinExistence type="predicted"/>
<name>A0A4Z1TCL5_GIAMU</name>
<dbReference type="VEuPathDB" id="GiardiaDB:GMRT_10397"/>
<dbReference type="PANTHER" id="PTHR24120">
    <property type="entry name" value="GH07239P"/>
    <property type="match status" value="1"/>
</dbReference>
<feature type="repeat" description="ANK" evidence="1">
    <location>
        <begin position="407"/>
        <end position="429"/>
    </location>
</feature>
<dbReference type="PANTHER" id="PTHR24120:SF4">
    <property type="entry name" value="GH07239P"/>
    <property type="match status" value="1"/>
</dbReference>
<evidence type="ECO:0000313" key="4">
    <source>
        <dbReference type="Proteomes" id="UP000315496"/>
    </source>
</evidence>
<gene>
    <name evidence="3" type="ORF">GMRT_10397</name>
</gene>
<evidence type="ECO:0000256" key="1">
    <source>
        <dbReference type="PROSITE-ProRule" id="PRU00023"/>
    </source>
</evidence>
<sequence length="640" mass="69314">MPINSPKDWFTAIKAHLYDEVRAGIPRFSRTTDALGQTGLMKAVMAGDVQMVRLLVRYEHSMSTKSGLTALSIAALENSAACCHVLGLYESTISLPNQRTPLMLAADSGCNDALKVLICFYGNERDDFKWSALDYAASKDHTACVETLLRATSWTAQDLSIAFSVAKRAKLTTMTDLLYAFIRQGGASSCSGCKALREALNDARTEVLRLTAELSPTRPQSATTISQSQYNEVLRRCATLEQELDLLKRAQIGQSIKEPSTANQRQLDLSQSANETLRGGLHQATYSLREKDTEIIELYSLVDPTIVITDQTILDDAENIQRVNFPVAHSGTGTAEVEQFQRDEAGNTPLMLAVASHKLNLVKAYMFTQARHQNNVGTTALMMAVSTGFSEAARFLADLEAGIQDGQGQTALMLASANDNVDIVKLLMEEEGKKITASGKTALMIAIEAGSAEAARLLAPLEANIADKSGRKAIHYAAWNDLSEVIRTLLPLEGRSQDSYGYTALMIAALKGHANSARLLKGREAGIQRVDGWTALMAAATLNHFTVASELLDSECRMITNESSCRGAGYTALMAAAEMGAVDTLKLLLPREIDIIQTSGKTALDWALSANPKADRVSKNSCFALLKQYSAQAPGTLTDR</sequence>
<evidence type="ECO:0000256" key="2">
    <source>
        <dbReference type="SAM" id="Coils"/>
    </source>
</evidence>
<reference evidence="3 4" key="1">
    <citation type="submission" date="2019-05" db="EMBL/GenBank/DDBJ databases">
        <title>The compact genome of Giardia muris reveals important steps in the evolution of intestinal protozoan parasites.</title>
        <authorList>
            <person name="Xu F."/>
            <person name="Jimenez-Gonzalez A."/>
            <person name="Einarsson E."/>
            <person name="Astvaldsson A."/>
            <person name="Peirasmaki D."/>
            <person name="Eckmann L."/>
            <person name="Andersson J.O."/>
            <person name="Svard S.G."/>
            <person name="Jerlstrom-Hultqvist J."/>
        </authorList>
    </citation>
    <scope>NUCLEOTIDE SEQUENCE [LARGE SCALE GENOMIC DNA]</scope>
    <source>
        <strain evidence="3 4">Roberts-Thomson</strain>
    </source>
</reference>
<dbReference type="OrthoDB" id="1661883at2759"/>
<dbReference type="Proteomes" id="UP000315496">
    <property type="component" value="Chromosome 1"/>
</dbReference>
<organism evidence="3 4">
    <name type="scientific">Giardia muris</name>
    <dbReference type="NCBI Taxonomy" id="5742"/>
    <lineage>
        <taxon>Eukaryota</taxon>
        <taxon>Metamonada</taxon>
        <taxon>Diplomonadida</taxon>
        <taxon>Hexamitidae</taxon>
        <taxon>Giardiinae</taxon>
        <taxon>Giardia</taxon>
    </lineage>
</organism>
<feature type="coiled-coil region" evidence="2">
    <location>
        <begin position="193"/>
        <end position="250"/>
    </location>
</feature>
<dbReference type="SUPFAM" id="SSF48403">
    <property type="entry name" value="Ankyrin repeat"/>
    <property type="match status" value="2"/>
</dbReference>
<dbReference type="PROSITE" id="PS50297">
    <property type="entry name" value="ANK_REP_REGION"/>
    <property type="match status" value="1"/>
</dbReference>
<dbReference type="EMBL" id="VDLU01000001">
    <property type="protein sequence ID" value="TNJ30329.1"/>
    <property type="molecule type" value="Genomic_DNA"/>
</dbReference>
<keyword evidence="2" id="KW-0175">Coiled coil</keyword>
<dbReference type="InterPro" id="IPR036770">
    <property type="entry name" value="Ankyrin_rpt-contain_sf"/>
</dbReference>
<dbReference type="AlphaFoldDB" id="A0A4Z1TCL5"/>
<evidence type="ECO:0000313" key="3">
    <source>
        <dbReference type="EMBL" id="TNJ30329.1"/>
    </source>
</evidence>
<keyword evidence="4" id="KW-1185">Reference proteome</keyword>
<accession>A0A4Z1TCL5</accession>
<keyword evidence="1" id="KW-0040">ANK repeat</keyword>
<dbReference type="Gene3D" id="1.25.40.20">
    <property type="entry name" value="Ankyrin repeat-containing domain"/>
    <property type="match status" value="4"/>
</dbReference>
<dbReference type="InterPro" id="IPR002110">
    <property type="entry name" value="Ankyrin_rpt"/>
</dbReference>
<dbReference type="Pfam" id="PF12796">
    <property type="entry name" value="Ank_2"/>
    <property type="match status" value="5"/>
</dbReference>
<protein>
    <submittedName>
        <fullName evidence="3">Ankyrin repeat protein 1</fullName>
    </submittedName>
</protein>
<dbReference type="SMART" id="SM00248">
    <property type="entry name" value="ANK"/>
    <property type="match status" value="12"/>
</dbReference>
<dbReference type="Pfam" id="PF00023">
    <property type="entry name" value="Ank"/>
    <property type="match status" value="1"/>
</dbReference>
<comment type="caution">
    <text evidence="3">The sequence shown here is derived from an EMBL/GenBank/DDBJ whole genome shotgun (WGS) entry which is preliminary data.</text>
</comment>
<dbReference type="PROSITE" id="PS50088">
    <property type="entry name" value="ANK_REPEAT"/>
    <property type="match status" value="1"/>
</dbReference>